<reference evidence="3" key="1">
    <citation type="submission" date="2016-10" db="EMBL/GenBank/DDBJ databases">
        <authorList>
            <person name="Varghese N."/>
            <person name="Submissions S."/>
        </authorList>
    </citation>
    <scope>NUCLEOTIDE SEQUENCE [LARGE SCALE GENOMIC DNA]</scope>
    <source>
        <strain evidence="3">GAS369</strain>
    </source>
</reference>
<dbReference type="EMBL" id="LT629750">
    <property type="protein sequence ID" value="SDT21235.1"/>
    <property type="molecule type" value="Genomic_DNA"/>
</dbReference>
<dbReference type="AlphaFoldDB" id="A0A1H1YIT6"/>
<dbReference type="Proteomes" id="UP000243904">
    <property type="component" value="Chromosome I"/>
</dbReference>
<evidence type="ECO:0000256" key="1">
    <source>
        <dbReference type="SAM" id="MobiDB-lite"/>
    </source>
</evidence>
<name>A0A1H1YIT6_9BRAD</name>
<organism evidence="2 3">
    <name type="scientific">Bradyrhizobium canariense</name>
    <dbReference type="NCBI Taxonomy" id="255045"/>
    <lineage>
        <taxon>Bacteria</taxon>
        <taxon>Pseudomonadati</taxon>
        <taxon>Pseudomonadota</taxon>
        <taxon>Alphaproteobacteria</taxon>
        <taxon>Hyphomicrobiales</taxon>
        <taxon>Nitrobacteraceae</taxon>
        <taxon>Bradyrhizobium</taxon>
    </lineage>
</organism>
<sequence length="51" mass="5579">MPPCEVGRVSKETPRPVRTPDGAKYKRNRNATRVALGRANDKTVSLHGAYG</sequence>
<proteinExistence type="predicted"/>
<gene>
    <name evidence="2" type="ORF">SAMN05444158_4832</name>
</gene>
<keyword evidence="3" id="KW-1185">Reference proteome</keyword>
<evidence type="ECO:0000313" key="3">
    <source>
        <dbReference type="Proteomes" id="UP000243904"/>
    </source>
</evidence>
<accession>A0A1H1YIT6</accession>
<feature type="region of interest" description="Disordered" evidence="1">
    <location>
        <begin position="1"/>
        <end position="24"/>
    </location>
</feature>
<evidence type="ECO:0000313" key="2">
    <source>
        <dbReference type="EMBL" id="SDT21235.1"/>
    </source>
</evidence>
<protein>
    <submittedName>
        <fullName evidence="2">Uncharacterized protein</fullName>
    </submittedName>
</protein>